<evidence type="ECO:0008006" key="3">
    <source>
        <dbReference type="Google" id="ProtNLM"/>
    </source>
</evidence>
<sequence length="209" mass="23578">MSELLNNALTGVNIIPTILLGFVLFYWLTVIIGVIDLDLFDIDIDGDFDVDTGGDIGPFHAFLAFLNLADLPFMLVFSVIILVFWIIAMFMFLLPITPGGLTNGLLLIPAFIVSILIAKIITNPLKKVFKKVYEEEEYQGEPIVGQIVILICELKEGRLGQGEIKREGASILINVRQYDNEETFEKGEEAYVIKKDDEKNIYYIIKIKE</sequence>
<dbReference type="RefSeq" id="WP_156561585.1">
    <property type="nucleotide sequence ID" value="NZ_CACRTV010000056.1"/>
</dbReference>
<organism evidence="2">
    <name type="scientific">Clostridium paraputrificum</name>
    <dbReference type="NCBI Taxonomy" id="29363"/>
    <lineage>
        <taxon>Bacteria</taxon>
        <taxon>Bacillati</taxon>
        <taxon>Bacillota</taxon>
        <taxon>Clostridia</taxon>
        <taxon>Eubacteriales</taxon>
        <taxon>Clostridiaceae</taxon>
        <taxon>Clostridium</taxon>
    </lineage>
</organism>
<accession>A0A6N3EWB6</accession>
<keyword evidence="1" id="KW-0472">Membrane</keyword>
<reference evidence="2" key="1">
    <citation type="submission" date="2019-11" db="EMBL/GenBank/DDBJ databases">
        <authorList>
            <person name="Feng L."/>
        </authorList>
    </citation>
    <scope>NUCLEOTIDE SEQUENCE</scope>
    <source>
        <strain evidence="2">CParaputrificumLFYP93</strain>
    </source>
</reference>
<feature type="transmembrane region" description="Helical" evidence="1">
    <location>
        <begin position="100"/>
        <end position="121"/>
    </location>
</feature>
<evidence type="ECO:0000256" key="1">
    <source>
        <dbReference type="SAM" id="Phobius"/>
    </source>
</evidence>
<dbReference type="EMBL" id="CACRTV010000056">
    <property type="protein sequence ID" value="VYU42377.1"/>
    <property type="molecule type" value="Genomic_DNA"/>
</dbReference>
<protein>
    <recommendedName>
        <fullName evidence="3">DUF1449 family protein</fullName>
    </recommendedName>
</protein>
<name>A0A6N3EWB6_9CLOT</name>
<proteinExistence type="predicted"/>
<feature type="transmembrane region" description="Helical" evidence="1">
    <location>
        <begin position="73"/>
        <end position="94"/>
    </location>
</feature>
<keyword evidence="1" id="KW-0812">Transmembrane</keyword>
<feature type="transmembrane region" description="Helical" evidence="1">
    <location>
        <begin position="12"/>
        <end position="35"/>
    </location>
</feature>
<evidence type="ECO:0000313" key="2">
    <source>
        <dbReference type="EMBL" id="VYU42377.1"/>
    </source>
</evidence>
<dbReference type="AlphaFoldDB" id="A0A6N3EWB6"/>
<gene>
    <name evidence="2" type="ORF">CPLFYP93_00068</name>
</gene>
<keyword evidence="1" id="KW-1133">Transmembrane helix</keyword>